<organism evidence="2 3">
    <name type="scientific">Microbispora bryophytorum</name>
    <dbReference type="NCBI Taxonomy" id="1460882"/>
    <lineage>
        <taxon>Bacteria</taxon>
        <taxon>Bacillati</taxon>
        <taxon>Actinomycetota</taxon>
        <taxon>Actinomycetes</taxon>
        <taxon>Streptosporangiales</taxon>
        <taxon>Streptosporangiaceae</taxon>
        <taxon>Microbispora</taxon>
    </lineage>
</organism>
<feature type="domain" description="Bacterial bifunctional deaminase-reductase C-terminal" evidence="1">
    <location>
        <begin position="13"/>
        <end position="181"/>
    </location>
</feature>
<gene>
    <name evidence="2" type="ORF">GCM10011574_34720</name>
</gene>
<dbReference type="GO" id="GO:0008703">
    <property type="term" value="F:5-amino-6-(5-phosphoribosylamino)uracil reductase activity"/>
    <property type="evidence" value="ECO:0007669"/>
    <property type="project" value="InterPro"/>
</dbReference>
<dbReference type="AlphaFoldDB" id="A0A8H9GZX6"/>
<dbReference type="GO" id="GO:0009231">
    <property type="term" value="P:riboflavin biosynthetic process"/>
    <property type="evidence" value="ECO:0007669"/>
    <property type="project" value="InterPro"/>
</dbReference>
<dbReference type="Proteomes" id="UP000653480">
    <property type="component" value="Unassembled WGS sequence"/>
</dbReference>
<reference evidence="2" key="2">
    <citation type="submission" date="2020-09" db="EMBL/GenBank/DDBJ databases">
        <authorList>
            <person name="Sun Q."/>
            <person name="Zhou Y."/>
        </authorList>
    </citation>
    <scope>NUCLEOTIDE SEQUENCE</scope>
    <source>
        <strain evidence="2">CGMCC 4.7138</strain>
    </source>
</reference>
<dbReference type="Gene3D" id="3.40.430.10">
    <property type="entry name" value="Dihydrofolate Reductase, subunit A"/>
    <property type="match status" value="1"/>
</dbReference>
<evidence type="ECO:0000313" key="3">
    <source>
        <dbReference type="Proteomes" id="UP000653480"/>
    </source>
</evidence>
<sequence length="187" mass="20508">MHHSTDHQENTMRKVVLYHLMSLDGIAYEDGDWLADDGPQLVAYLSRVIATQDDVLLGRGTYDYWAGHWPTSDFQPFAGFINGTRKHVVTSSAPTEEWANSTLVTAPAHDYVTALKQGSGGDIGIHGSIALARSLLQAGLVDELRLVVAPAMVGHGRRVFEGDGVQSWTLLDVERGKNGTLFLDYSR</sequence>
<dbReference type="PANTHER" id="PTHR38011">
    <property type="entry name" value="DIHYDROFOLATE REDUCTASE FAMILY PROTEIN (AFU_ORTHOLOGUE AFUA_8G06820)"/>
    <property type="match status" value="1"/>
</dbReference>
<dbReference type="InterPro" id="IPR024072">
    <property type="entry name" value="DHFR-like_dom_sf"/>
</dbReference>
<dbReference type="SUPFAM" id="SSF53597">
    <property type="entry name" value="Dihydrofolate reductase-like"/>
    <property type="match status" value="1"/>
</dbReference>
<accession>A0A8H9GZX6</accession>
<dbReference type="InterPro" id="IPR050765">
    <property type="entry name" value="Riboflavin_Biosynth_HTPR"/>
</dbReference>
<protein>
    <submittedName>
        <fullName evidence="2">Dihydrofolate reductase</fullName>
    </submittedName>
</protein>
<evidence type="ECO:0000313" key="2">
    <source>
        <dbReference type="EMBL" id="GGO14373.1"/>
    </source>
</evidence>
<dbReference type="Pfam" id="PF01872">
    <property type="entry name" value="RibD_C"/>
    <property type="match status" value="1"/>
</dbReference>
<dbReference type="RefSeq" id="WP_208762163.1">
    <property type="nucleotide sequence ID" value="NZ_BMMN01000005.1"/>
</dbReference>
<dbReference type="PANTHER" id="PTHR38011:SF11">
    <property type="entry name" value="2,5-DIAMINO-6-RIBOSYLAMINO-4(3H)-PYRIMIDINONE 5'-PHOSPHATE REDUCTASE"/>
    <property type="match status" value="1"/>
</dbReference>
<proteinExistence type="predicted"/>
<evidence type="ECO:0000259" key="1">
    <source>
        <dbReference type="Pfam" id="PF01872"/>
    </source>
</evidence>
<comment type="caution">
    <text evidence="2">The sequence shown here is derived from an EMBL/GenBank/DDBJ whole genome shotgun (WGS) entry which is preliminary data.</text>
</comment>
<reference evidence="2" key="1">
    <citation type="journal article" date="2014" name="Int. J. Syst. Evol. Microbiol.">
        <title>Complete genome sequence of Corynebacterium casei LMG S-19264T (=DSM 44701T), isolated from a smear-ripened cheese.</title>
        <authorList>
            <consortium name="US DOE Joint Genome Institute (JGI-PGF)"/>
            <person name="Walter F."/>
            <person name="Albersmeier A."/>
            <person name="Kalinowski J."/>
            <person name="Ruckert C."/>
        </authorList>
    </citation>
    <scope>NUCLEOTIDE SEQUENCE</scope>
    <source>
        <strain evidence="2">CGMCC 4.7138</strain>
    </source>
</reference>
<dbReference type="InterPro" id="IPR002734">
    <property type="entry name" value="RibDG_C"/>
</dbReference>
<keyword evidence="3" id="KW-1185">Reference proteome</keyword>
<dbReference type="EMBL" id="BMMN01000005">
    <property type="protein sequence ID" value="GGO14373.1"/>
    <property type="molecule type" value="Genomic_DNA"/>
</dbReference>
<name>A0A8H9GZX6_9ACTN</name>